<dbReference type="InterPro" id="IPR003439">
    <property type="entry name" value="ABC_transporter-like_ATP-bd"/>
</dbReference>
<keyword evidence="8" id="KW-1185">Reference proteome</keyword>
<evidence type="ECO:0000259" key="6">
    <source>
        <dbReference type="PROSITE" id="PS50893"/>
    </source>
</evidence>
<evidence type="ECO:0000256" key="3">
    <source>
        <dbReference type="ARBA" id="ARBA00022840"/>
    </source>
</evidence>
<keyword evidence="2" id="KW-0547">Nucleotide-binding</keyword>
<evidence type="ECO:0000256" key="1">
    <source>
        <dbReference type="ARBA" id="ARBA00022448"/>
    </source>
</evidence>
<reference evidence="7 8" key="1">
    <citation type="submission" date="2017-04" db="EMBL/GenBank/DDBJ databases">
        <authorList>
            <person name="Afonso C.L."/>
            <person name="Miller P.J."/>
            <person name="Scott M.A."/>
            <person name="Spackman E."/>
            <person name="Goraichik I."/>
            <person name="Dimitrov K.M."/>
            <person name="Suarez D.L."/>
            <person name="Swayne D.E."/>
        </authorList>
    </citation>
    <scope>NUCLEOTIDE SEQUENCE [LARGE SCALE GENOMIC DNA]</scope>
    <source>
        <strain evidence="7 8">DSM 13146</strain>
    </source>
</reference>
<dbReference type="PROSITE" id="PS50893">
    <property type="entry name" value="ABC_TRANSPORTER_2"/>
    <property type="match status" value="1"/>
</dbReference>
<comment type="function">
    <text evidence="5">Part of the ABC transporter complex HmuTUV involved in hemin import. Responsible for energy coupling to the transport system.</text>
</comment>
<dbReference type="Proteomes" id="UP000192783">
    <property type="component" value="Unassembled WGS sequence"/>
</dbReference>
<dbReference type="InterPro" id="IPR027417">
    <property type="entry name" value="P-loop_NTPase"/>
</dbReference>
<dbReference type="SMART" id="SM00382">
    <property type="entry name" value="AAA"/>
    <property type="match status" value="1"/>
</dbReference>
<keyword evidence="4" id="KW-1278">Translocase</keyword>
<dbReference type="EMBL" id="FWXF01000001">
    <property type="protein sequence ID" value="SMC16417.1"/>
    <property type="molecule type" value="Genomic_DNA"/>
</dbReference>
<dbReference type="GO" id="GO:0005524">
    <property type="term" value="F:ATP binding"/>
    <property type="evidence" value="ECO:0007669"/>
    <property type="project" value="UniProtKB-KW"/>
</dbReference>
<dbReference type="CDD" id="cd03214">
    <property type="entry name" value="ABC_Iron-Siderophores_B12_Hemin"/>
    <property type="match status" value="1"/>
</dbReference>
<dbReference type="PANTHER" id="PTHR42794">
    <property type="entry name" value="HEMIN IMPORT ATP-BINDING PROTEIN HMUV"/>
    <property type="match status" value="1"/>
</dbReference>
<dbReference type="SUPFAM" id="SSF52540">
    <property type="entry name" value="P-loop containing nucleoside triphosphate hydrolases"/>
    <property type="match status" value="1"/>
</dbReference>
<dbReference type="InterPro" id="IPR003593">
    <property type="entry name" value="AAA+_ATPase"/>
</dbReference>
<protein>
    <submittedName>
        <fullName evidence="7">Iron complex transport system ATP-binding protein</fullName>
    </submittedName>
</protein>
<dbReference type="Pfam" id="PF00005">
    <property type="entry name" value="ABC_tran"/>
    <property type="match status" value="1"/>
</dbReference>
<evidence type="ECO:0000256" key="5">
    <source>
        <dbReference type="ARBA" id="ARBA00037066"/>
    </source>
</evidence>
<dbReference type="PANTHER" id="PTHR42794:SF1">
    <property type="entry name" value="HEMIN IMPORT ATP-BINDING PROTEIN HMUV"/>
    <property type="match status" value="1"/>
</dbReference>
<feature type="domain" description="ABC transporter" evidence="6">
    <location>
        <begin position="2"/>
        <end position="238"/>
    </location>
</feature>
<gene>
    <name evidence="7" type="ORF">SAMN02746041_00066</name>
</gene>
<sequence>MIRVSHLHCGYPGRPVLRDVNLHVERGEFVGILGPNGSGKTTLLLALTGYLRPDSGTITIDGRPLEELSSRQRAQKTAVVLQDSQVRFPYSCAEVVAMGRYPHQDRWRGPTPRDAEVVQWAMECTHTLELADRPISATSGGERQRVMMAKALAQETPILLLDEATSAMDVHWRLKAFELFQQLQRHQRKTILAILHDVNLAAVFCPRLVFLKDGIVAADGPTRDVLTPATLERVYHSPALVYDVPENGTRQVFFVPEEQGTPS</sequence>
<organism evidence="7 8">
    <name type="scientific">Desulfacinum hydrothermale DSM 13146</name>
    <dbReference type="NCBI Taxonomy" id="1121390"/>
    <lineage>
        <taxon>Bacteria</taxon>
        <taxon>Pseudomonadati</taxon>
        <taxon>Thermodesulfobacteriota</taxon>
        <taxon>Syntrophobacteria</taxon>
        <taxon>Syntrophobacterales</taxon>
        <taxon>Syntrophobacteraceae</taxon>
        <taxon>Desulfacinum</taxon>
    </lineage>
</organism>
<dbReference type="AlphaFoldDB" id="A0A1W1WXT3"/>
<dbReference type="FunFam" id="3.40.50.300:FF:000134">
    <property type="entry name" value="Iron-enterobactin ABC transporter ATP-binding protein"/>
    <property type="match status" value="1"/>
</dbReference>
<keyword evidence="3 7" id="KW-0067">ATP-binding</keyword>
<dbReference type="RefSeq" id="WP_170920233.1">
    <property type="nucleotide sequence ID" value="NZ_FWXF01000001.1"/>
</dbReference>
<keyword evidence="1" id="KW-0813">Transport</keyword>
<dbReference type="Gene3D" id="3.40.50.300">
    <property type="entry name" value="P-loop containing nucleotide triphosphate hydrolases"/>
    <property type="match status" value="1"/>
</dbReference>
<dbReference type="GO" id="GO:0016887">
    <property type="term" value="F:ATP hydrolysis activity"/>
    <property type="evidence" value="ECO:0007669"/>
    <property type="project" value="InterPro"/>
</dbReference>
<evidence type="ECO:0000256" key="2">
    <source>
        <dbReference type="ARBA" id="ARBA00022741"/>
    </source>
</evidence>
<evidence type="ECO:0000313" key="7">
    <source>
        <dbReference type="EMBL" id="SMC16417.1"/>
    </source>
</evidence>
<evidence type="ECO:0000256" key="4">
    <source>
        <dbReference type="ARBA" id="ARBA00022967"/>
    </source>
</evidence>
<dbReference type="STRING" id="1121390.SAMN02746041_00066"/>
<proteinExistence type="predicted"/>
<evidence type="ECO:0000313" key="8">
    <source>
        <dbReference type="Proteomes" id="UP000192783"/>
    </source>
</evidence>
<accession>A0A1W1WXT3</accession>
<name>A0A1W1WXT3_9BACT</name>